<name>A0A9P0C7H9_9NEOP</name>
<dbReference type="Proteomes" id="UP001153714">
    <property type="component" value="Chromosome 6"/>
</dbReference>
<dbReference type="InterPro" id="IPR034095">
    <property type="entry name" value="NDUF3"/>
</dbReference>
<dbReference type="Gene3D" id="3.40.1230.10">
    <property type="entry name" value="MTH938-like"/>
    <property type="match status" value="1"/>
</dbReference>
<dbReference type="GO" id="GO:0005743">
    <property type="term" value="C:mitochondrial inner membrane"/>
    <property type="evidence" value="ECO:0007669"/>
    <property type="project" value="TreeGrafter"/>
</dbReference>
<evidence type="ECO:0000313" key="6">
    <source>
        <dbReference type="Proteomes" id="UP001153714"/>
    </source>
</evidence>
<keyword evidence="3" id="KW-0496">Mitochondrion</keyword>
<protein>
    <recommendedName>
        <fullName evidence="2">NADH dehydrogenase [ubiquinone] 1 alpha subcomplex assembly factor 3</fullName>
    </recommendedName>
</protein>
<reference evidence="5" key="1">
    <citation type="submission" date="2021-12" db="EMBL/GenBank/DDBJ databases">
        <authorList>
            <person name="King R."/>
        </authorList>
    </citation>
    <scope>NUCLEOTIDE SEQUENCE</scope>
</reference>
<comment type="similarity">
    <text evidence="4">Belongs to the NDUFAF3 family.</text>
</comment>
<dbReference type="AlphaFoldDB" id="A0A9P0C7H9"/>
<dbReference type="PANTHER" id="PTHR21192:SF2">
    <property type="entry name" value="NADH DEHYDROGENASE [UBIQUINONE] 1 ALPHA SUBCOMPLEX ASSEMBLY FACTOR 3"/>
    <property type="match status" value="1"/>
</dbReference>
<comment type="subcellular location">
    <subcellularLocation>
        <location evidence="1">Mitochondrion</location>
    </subcellularLocation>
</comment>
<evidence type="ECO:0000313" key="5">
    <source>
        <dbReference type="EMBL" id="CAH0761978.1"/>
    </source>
</evidence>
<dbReference type="InterPro" id="IPR007523">
    <property type="entry name" value="NDUFAF3/AAMDC"/>
</dbReference>
<accession>A0A9P0C7H9</accession>
<dbReference type="GO" id="GO:0032981">
    <property type="term" value="P:mitochondrial respiratory chain complex I assembly"/>
    <property type="evidence" value="ECO:0007669"/>
    <property type="project" value="InterPro"/>
</dbReference>
<evidence type="ECO:0000256" key="4">
    <source>
        <dbReference type="ARBA" id="ARBA00049984"/>
    </source>
</evidence>
<evidence type="ECO:0000256" key="3">
    <source>
        <dbReference type="ARBA" id="ARBA00023128"/>
    </source>
</evidence>
<organism evidence="5 6">
    <name type="scientific">Diatraea saccharalis</name>
    <name type="common">sugarcane borer</name>
    <dbReference type="NCBI Taxonomy" id="40085"/>
    <lineage>
        <taxon>Eukaryota</taxon>
        <taxon>Metazoa</taxon>
        <taxon>Ecdysozoa</taxon>
        <taxon>Arthropoda</taxon>
        <taxon>Hexapoda</taxon>
        <taxon>Insecta</taxon>
        <taxon>Pterygota</taxon>
        <taxon>Neoptera</taxon>
        <taxon>Endopterygota</taxon>
        <taxon>Lepidoptera</taxon>
        <taxon>Glossata</taxon>
        <taxon>Ditrysia</taxon>
        <taxon>Pyraloidea</taxon>
        <taxon>Crambidae</taxon>
        <taxon>Crambinae</taxon>
        <taxon>Diatraea</taxon>
    </lineage>
</organism>
<dbReference type="OrthoDB" id="20681at2759"/>
<dbReference type="PANTHER" id="PTHR21192">
    <property type="entry name" value="NUCLEAR PROTEIN E3-3"/>
    <property type="match status" value="1"/>
</dbReference>
<gene>
    <name evidence="5" type="ORF">DIATSA_LOCUS11981</name>
</gene>
<dbReference type="CDD" id="cd05125">
    <property type="entry name" value="Mth938_2P1-like"/>
    <property type="match status" value="1"/>
</dbReference>
<dbReference type="EMBL" id="OU893337">
    <property type="protein sequence ID" value="CAH0761978.1"/>
    <property type="molecule type" value="Genomic_DNA"/>
</dbReference>
<proteinExistence type="inferred from homology"/>
<sequence length="187" mass="20900">MLSNLIRTAIHVSRNRSPLLSSMRHKAAYEGDGKTTVRIINQEQDLGLMIDSYATYGFRLNNGITVLGPMAIFPRTVLSWQVRGSGEITENSLKLFKLLEPKIDLLIVGLESNNRAMMGSVFRAARLSKLNVEILPTEHACSTFNFLNAEGRYVAGAMIPPLTVEMSPDDMLQAKLHYTNLYQQKLS</sequence>
<dbReference type="SUPFAM" id="SSF64076">
    <property type="entry name" value="MTH938-like"/>
    <property type="match status" value="1"/>
</dbReference>
<dbReference type="Pfam" id="PF04430">
    <property type="entry name" value="DUF498"/>
    <property type="match status" value="1"/>
</dbReference>
<evidence type="ECO:0000256" key="1">
    <source>
        <dbReference type="ARBA" id="ARBA00004173"/>
    </source>
</evidence>
<reference evidence="5" key="2">
    <citation type="submission" date="2022-10" db="EMBL/GenBank/DDBJ databases">
        <authorList>
            <consortium name="ENA_rothamsted_submissions"/>
            <consortium name="culmorum"/>
            <person name="King R."/>
        </authorList>
    </citation>
    <scope>NUCLEOTIDE SEQUENCE</scope>
</reference>
<keyword evidence="6" id="KW-1185">Reference proteome</keyword>
<dbReference type="InterPro" id="IPR036748">
    <property type="entry name" value="MTH938-like_sf"/>
</dbReference>
<evidence type="ECO:0000256" key="2">
    <source>
        <dbReference type="ARBA" id="ARBA00021776"/>
    </source>
</evidence>